<dbReference type="AlphaFoldDB" id="A0A854BZ78"/>
<dbReference type="EMBL" id="MNQR01000024">
    <property type="protein sequence ID" value="OKZ09577.1"/>
    <property type="molecule type" value="Genomic_DNA"/>
</dbReference>
<evidence type="ECO:0000313" key="2">
    <source>
        <dbReference type="EMBL" id="OKZ09577.1"/>
    </source>
</evidence>
<dbReference type="Gene3D" id="2.60.40.4270">
    <property type="entry name" value="Listeria-Bacteroides repeat domain"/>
    <property type="match status" value="2"/>
</dbReference>
<sequence length="525" mass="59907">MLFMAVLAVVAMTGCDDEETVLQKYTVTFNSQGGSEVAPQAVYAGEKIVKPANPTKEKEYFVDWYKEAECTNVWDFENETVSQDITLYAKWTSIAYTVTFETNGGSAIEAQLVPEGTFATKPVPAPTKEGNLFEEWYTEQTMTNPFDFYTPITKDITLYAKWMDISSITYDDLQQLFRKAEDLAYQEYAYTAESLLALKEKVEEVRPTAENPSATQEEIATAYQTLHAAIQALVELPYRQTASLKIYPTPIAEGIIPVYIAQGNPYLSIEGLDNNGNPATHPDIKLEFDGNEMAKWGDYYYYDEGYCYLSINSLKPNLKAGTTIDIKVICNDNPSLSTTLTLKAIDEEEQKAMFINAVDAFPEEVTFDNCLEAFKMRDELWDQYYQLSPELRNDPDVQATYQKIIDKIETQIWRFTIYTAYKFDGNTCTVTTYYDSKETYEYQAEGNFPCGTYTGKWNKWSDDYGDHYNQTKIELKSDNTYQSYWREANSEAEQENTEWKNGASGTYKLTGDQANGGRLILKVDY</sequence>
<dbReference type="GO" id="GO:0030313">
    <property type="term" value="C:cell envelope"/>
    <property type="evidence" value="ECO:0007669"/>
    <property type="project" value="UniProtKB-SubCell"/>
</dbReference>
<dbReference type="InterPro" id="IPR042229">
    <property type="entry name" value="Listeria/Bacterioides_rpt_sf"/>
</dbReference>
<proteinExistence type="predicted"/>
<reference evidence="2 3" key="1">
    <citation type="journal article" date="2016" name="Nat. Biotechnol.">
        <title>Measurement of bacterial replication rates in microbial communities.</title>
        <authorList>
            <person name="Brown C.T."/>
            <person name="Olm M.R."/>
            <person name="Thomas B.C."/>
            <person name="Banfield J.F."/>
        </authorList>
    </citation>
    <scope>NUCLEOTIDE SEQUENCE [LARGE SCALE GENOMIC DNA]</scope>
    <source>
        <strain evidence="2">45_130</strain>
    </source>
</reference>
<comment type="subcellular location">
    <subcellularLocation>
        <location evidence="1">Cell envelope</location>
    </subcellularLocation>
</comment>
<evidence type="ECO:0000313" key="3">
    <source>
        <dbReference type="Proteomes" id="UP000186685"/>
    </source>
</evidence>
<dbReference type="NCBIfam" id="TIGR02543">
    <property type="entry name" value="List_Bact_rpt"/>
    <property type="match status" value="1"/>
</dbReference>
<gene>
    <name evidence="2" type="ORF">BHV76_09105</name>
</gene>
<organism evidence="2 3">
    <name type="scientific">Phocaeicola plebeius</name>
    <dbReference type="NCBI Taxonomy" id="310297"/>
    <lineage>
        <taxon>Bacteria</taxon>
        <taxon>Pseudomonadati</taxon>
        <taxon>Bacteroidota</taxon>
        <taxon>Bacteroidia</taxon>
        <taxon>Bacteroidales</taxon>
        <taxon>Bacteroidaceae</taxon>
        <taxon>Phocaeicola</taxon>
    </lineage>
</organism>
<dbReference type="InterPro" id="IPR013378">
    <property type="entry name" value="InlB-like_B-rpt"/>
</dbReference>
<dbReference type="Gene3D" id="1.20.1270.90">
    <property type="entry name" value="AF1782-like"/>
    <property type="match status" value="1"/>
</dbReference>
<evidence type="ECO:0000256" key="1">
    <source>
        <dbReference type="ARBA" id="ARBA00004196"/>
    </source>
</evidence>
<name>A0A854BZ78_9BACT</name>
<dbReference type="Pfam" id="PF09479">
    <property type="entry name" value="Flg_new"/>
    <property type="match status" value="2"/>
</dbReference>
<accession>A0A854BZ78</accession>
<dbReference type="Proteomes" id="UP000186685">
    <property type="component" value="Unassembled WGS sequence"/>
</dbReference>
<comment type="caution">
    <text evidence="2">The sequence shown here is derived from an EMBL/GenBank/DDBJ whole genome shotgun (WGS) entry which is preliminary data.</text>
</comment>
<protein>
    <submittedName>
        <fullName evidence="2">Uncharacterized protein</fullName>
    </submittedName>
</protein>